<dbReference type="PANTHER" id="PTHR36734:SF1">
    <property type="entry name" value="OS02G0815300 PROTEIN"/>
    <property type="match status" value="1"/>
</dbReference>
<sequence>MVAMAAASATPSSTSAMAVKCASPSPASTATTAPAKLGYSRRLLLPGLVCAPLLLQQQAAMAKDIPLFGIRKRVEQAEKEVVKEVKELVKEGEQLVKEGEKEISSVVAPAAAAVASKPSFDSPPPAYQAAGVVGAELVAVLIASSVVTGLVVYGSVADLMEEGLLGHQ</sequence>
<reference evidence="2" key="1">
    <citation type="submission" date="2021-01" db="EMBL/GenBank/DDBJ databases">
        <title>Adiantum capillus-veneris genome.</title>
        <authorList>
            <person name="Fang Y."/>
            <person name="Liao Q."/>
        </authorList>
    </citation>
    <scope>NUCLEOTIDE SEQUENCE</scope>
    <source>
        <strain evidence="2">H3</strain>
        <tissue evidence="2">Leaf</tissue>
    </source>
</reference>
<dbReference type="GO" id="GO:0009534">
    <property type="term" value="C:chloroplast thylakoid"/>
    <property type="evidence" value="ECO:0007669"/>
    <property type="project" value="TreeGrafter"/>
</dbReference>
<organism evidence="2 3">
    <name type="scientific">Adiantum capillus-veneris</name>
    <name type="common">Maidenhair fern</name>
    <dbReference type="NCBI Taxonomy" id="13818"/>
    <lineage>
        <taxon>Eukaryota</taxon>
        <taxon>Viridiplantae</taxon>
        <taxon>Streptophyta</taxon>
        <taxon>Embryophyta</taxon>
        <taxon>Tracheophyta</taxon>
        <taxon>Polypodiopsida</taxon>
        <taxon>Polypodiidae</taxon>
        <taxon>Polypodiales</taxon>
        <taxon>Pteridineae</taxon>
        <taxon>Pteridaceae</taxon>
        <taxon>Vittarioideae</taxon>
        <taxon>Adiantum</taxon>
    </lineage>
</organism>
<dbReference type="Proteomes" id="UP000886520">
    <property type="component" value="Chromosome 2"/>
</dbReference>
<accession>A0A9D4VAS5</accession>
<feature type="coiled-coil region" evidence="1">
    <location>
        <begin position="71"/>
        <end position="102"/>
    </location>
</feature>
<gene>
    <name evidence="2" type="ORF">GOP47_0001805</name>
</gene>
<dbReference type="PANTHER" id="PTHR36734">
    <property type="entry name" value="YCF37-LIKE PROTEIN"/>
    <property type="match status" value="1"/>
</dbReference>
<name>A0A9D4VAS5_ADICA</name>
<evidence type="ECO:0000313" key="2">
    <source>
        <dbReference type="EMBL" id="KAI5082062.1"/>
    </source>
</evidence>
<proteinExistence type="predicted"/>
<evidence type="ECO:0000256" key="1">
    <source>
        <dbReference type="SAM" id="Coils"/>
    </source>
</evidence>
<comment type="caution">
    <text evidence="2">The sequence shown here is derived from an EMBL/GenBank/DDBJ whole genome shotgun (WGS) entry which is preliminary data.</text>
</comment>
<protein>
    <submittedName>
        <fullName evidence="2">Uncharacterized protein</fullName>
    </submittedName>
</protein>
<dbReference type="EMBL" id="JABFUD020000003">
    <property type="protein sequence ID" value="KAI5082062.1"/>
    <property type="molecule type" value="Genomic_DNA"/>
</dbReference>
<evidence type="ECO:0000313" key="3">
    <source>
        <dbReference type="Proteomes" id="UP000886520"/>
    </source>
</evidence>
<dbReference type="AlphaFoldDB" id="A0A9D4VAS5"/>
<keyword evidence="3" id="KW-1185">Reference proteome</keyword>
<keyword evidence="1" id="KW-0175">Coiled coil</keyword>